<name>A0A328D2W9_9ASTE</name>
<dbReference type="Proteomes" id="UP000249390">
    <property type="component" value="Unassembled WGS sequence"/>
</dbReference>
<dbReference type="NCBIfam" id="TIGR00756">
    <property type="entry name" value="PPR"/>
    <property type="match status" value="4"/>
</dbReference>
<dbReference type="InterPro" id="IPR046960">
    <property type="entry name" value="PPR_At4g14850-like_plant"/>
</dbReference>
<feature type="repeat" description="PPR" evidence="2">
    <location>
        <begin position="124"/>
        <end position="158"/>
    </location>
</feature>
<dbReference type="InterPro" id="IPR011990">
    <property type="entry name" value="TPR-like_helical_dom_sf"/>
</dbReference>
<accession>A0A328D2W9</accession>
<organism evidence="3 4">
    <name type="scientific">Cuscuta australis</name>
    <dbReference type="NCBI Taxonomy" id="267555"/>
    <lineage>
        <taxon>Eukaryota</taxon>
        <taxon>Viridiplantae</taxon>
        <taxon>Streptophyta</taxon>
        <taxon>Embryophyta</taxon>
        <taxon>Tracheophyta</taxon>
        <taxon>Spermatophyta</taxon>
        <taxon>Magnoliopsida</taxon>
        <taxon>eudicotyledons</taxon>
        <taxon>Gunneridae</taxon>
        <taxon>Pentapetalae</taxon>
        <taxon>asterids</taxon>
        <taxon>lamiids</taxon>
        <taxon>Solanales</taxon>
        <taxon>Convolvulaceae</taxon>
        <taxon>Cuscuteae</taxon>
        <taxon>Cuscuta</taxon>
        <taxon>Cuscuta subgen. Grammica</taxon>
        <taxon>Cuscuta sect. Cleistogrammica</taxon>
    </lineage>
</organism>
<keyword evidence="1" id="KW-0677">Repeat</keyword>
<evidence type="ECO:0000256" key="2">
    <source>
        <dbReference type="PROSITE-ProRule" id="PRU00708"/>
    </source>
</evidence>
<dbReference type="Pfam" id="PF12854">
    <property type="entry name" value="PPR_1"/>
    <property type="match status" value="1"/>
</dbReference>
<dbReference type="AlphaFoldDB" id="A0A328D2W9"/>
<proteinExistence type="predicted"/>
<dbReference type="PROSITE" id="PS51375">
    <property type="entry name" value="PPR"/>
    <property type="match status" value="3"/>
</dbReference>
<sequence length="404" mass="44703">MPYLPPQARIFSVKPGSDNLKRRPCLVQKIIDLCSQGHFQRAVDSLDSLADKGLRLDSKTIAFLLQKCADSKSIAPGKCVHLHLKLTGRRHPNTFIANHLISMYSKCGDLVNAREVFDKLSVRNLYSWNAMLSGYAKLGMTKAARDLFDEMPEKNMISWNVMVTSYAQGGYLEEAVNFYREWRVSSSGIDEYTFAGVVTVCVKAKELNLTRQVHCQVLVAGFLSNLVLSSSILAAYASCGEMGDATRLFGAMRSRDVVTWTTLVAGYGNCGDMKSAREVFDMMPEKNSVSWTALMDGYARNGFCNEAITVFAEMRKHQVAPDRFSFSVCMSACASIPSLNLGKQIHALVIVTGFRPTDTTVLRCLVDMYSKCGSLEDAQRVSDFMGSTHNVASGTQHCYVKEAT</sequence>
<evidence type="ECO:0008006" key="5">
    <source>
        <dbReference type="Google" id="ProtNLM"/>
    </source>
</evidence>
<reference evidence="3 4" key="1">
    <citation type="submission" date="2018-06" db="EMBL/GenBank/DDBJ databases">
        <title>The Genome of Cuscuta australis (Dodder) Provides Insight into the Evolution of Plant Parasitism.</title>
        <authorList>
            <person name="Liu H."/>
        </authorList>
    </citation>
    <scope>NUCLEOTIDE SEQUENCE [LARGE SCALE GENOMIC DNA]</scope>
    <source>
        <strain evidence="4">cv. Yunnan</strain>
        <tissue evidence="3">Vines</tissue>
    </source>
</reference>
<dbReference type="Pfam" id="PF01535">
    <property type="entry name" value="PPR"/>
    <property type="match status" value="3"/>
</dbReference>
<dbReference type="GO" id="GO:0009451">
    <property type="term" value="P:RNA modification"/>
    <property type="evidence" value="ECO:0007669"/>
    <property type="project" value="InterPro"/>
</dbReference>
<protein>
    <recommendedName>
        <fullName evidence="5">Pentacotripeptide-repeat region of PRORP domain-containing protein</fullName>
    </recommendedName>
</protein>
<dbReference type="EMBL" id="NQVE01000200">
    <property type="protein sequence ID" value="RAL39744.1"/>
    <property type="molecule type" value="Genomic_DNA"/>
</dbReference>
<feature type="repeat" description="PPR" evidence="2">
    <location>
        <begin position="256"/>
        <end position="286"/>
    </location>
</feature>
<dbReference type="InterPro" id="IPR002885">
    <property type="entry name" value="PPR_rpt"/>
</dbReference>
<comment type="caution">
    <text evidence="3">The sequence shown here is derived from an EMBL/GenBank/DDBJ whole genome shotgun (WGS) entry which is preliminary data.</text>
</comment>
<dbReference type="Pfam" id="PF13041">
    <property type="entry name" value="PPR_2"/>
    <property type="match status" value="1"/>
</dbReference>
<feature type="repeat" description="PPR" evidence="2">
    <location>
        <begin position="287"/>
        <end position="321"/>
    </location>
</feature>
<dbReference type="GO" id="GO:0003723">
    <property type="term" value="F:RNA binding"/>
    <property type="evidence" value="ECO:0007669"/>
    <property type="project" value="InterPro"/>
</dbReference>
<keyword evidence="4" id="KW-1185">Reference proteome</keyword>
<dbReference type="PANTHER" id="PTHR47926">
    <property type="entry name" value="PENTATRICOPEPTIDE REPEAT-CONTAINING PROTEIN"/>
    <property type="match status" value="1"/>
</dbReference>
<gene>
    <name evidence="3" type="ORF">DM860_003277</name>
</gene>
<evidence type="ECO:0000313" key="4">
    <source>
        <dbReference type="Proteomes" id="UP000249390"/>
    </source>
</evidence>
<evidence type="ECO:0000256" key="1">
    <source>
        <dbReference type="ARBA" id="ARBA00022737"/>
    </source>
</evidence>
<dbReference type="Gene3D" id="1.25.40.10">
    <property type="entry name" value="Tetratricopeptide repeat domain"/>
    <property type="match status" value="2"/>
</dbReference>
<evidence type="ECO:0000313" key="3">
    <source>
        <dbReference type="EMBL" id="RAL39744.1"/>
    </source>
</evidence>
<dbReference type="PANTHER" id="PTHR47926:SF465">
    <property type="entry name" value="PENTATRICOPEPTIDE REPEAT (PPR-LIKE) SUPERFAMILY PROTEIN"/>
    <property type="match status" value="1"/>
</dbReference>
<dbReference type="FunFam" id="1.25.40.10:FF:000442">
    <property type="entry name" value="Pentatricopeptide repeat-containing protein At3g49710"/>
    <property type="match status" value="2"/>
</dbReference>